<evidence type="ECO:0000313" key="3">
    <source>
        <dbReference type="Proteomes" id="UP000031535"/>
    </source>
</evidence>
<organism evidence="2 3">
    <name type="scientific">Pseudomonas batumici</name>
    <dbReference type="NCBI Taxonomy" id="226910"/>
    <lineage>
        <taxon>Bacteria</taxon>
        <taxon>Pseudomonadati</taxon>
        <taxon>Pseudomonadota</taxon>
        <taxon>Gammaproteobacteria</taxon>
        <taxon>Pseudomonadales</taxon>
        <taxon>Pseudomonadaceae</taxon>
        <taxon>Pseudomonas</taxon>
    </lineage>
</organism>
<feature type="transmembrane region" description="Helical" evidence="1">
    <location>
        <begin position="142"/>
        <end position="162"/>
    </location>
</feature>
<feature type="transmembrane region" description="Helical" evidence="1">
    <location>
        <begin position="241"/>
        <end position="260"/>
    </location>
</feature>
<feature type="transmembrane region" description="Helical" evidence="1">
    <location>
        <begin position="53"/>
        <end position="73"/>
    </location>
</feature>
<evidence type="ECO:0000313" key="2">
    <source>
        <dbReference type="EMBL" id="KIH83083.1"/>
    </source>
</evidence>
<comment type="caution">
    <text evidence="2">The sequence shown here is derived from an EMBL/GenBank/DDBJ whole genome shotgun (WGS) entry which is preliminary data.</text>
</comment>
<feature type="transmembrane region" description="Helical" evidence="1">
    <location>
        <begin position="295"/>
        <end position="316"/>
    </location>
</feature>
<feature type="transmembrane region" description="Helical" evidence="1">
    <location>
        <begin position="203"/>
        <end position="221"/>
    </location>
</feature>
<feature type="transmembrane region" description="Helical" evidence="1">
    <location>
        <begin position="358"/>
        <end position="378"/>
    </location>
</feature>
<sequence length="395" mass="41293">MKSTLAATPMRPELSSGAVIRLALAYSLATSGLVLTPFLVAAVMLRFQLDESIATQIAGVEILGVALSCAFMPRWIARASRSSTLVAILGVIAGQLFSALATTITAISIARGFTGICEGALFVIVAAGISQRVAADRLWGKINLLAGIINGSILVIISYLPQGWLGRWLFLLLFAVAVLAAPVIHGIGRFTGQTAQSRPSSRMPIRLVLTIWIITVLVYGIQASQWAVSGIVGSHAGLSPSMIGILLSVSSLLGFAGAVIPSLRVSHPHRLAIIWLAQLGLIGSIIWFFRATDGWSYFLSQLALNCSFFVIIPFMTGLLSEVDPDGSLVARSVVVTFIGAGLGTAVAGSLFAQFGGIQLSYGLGLGIAAALPFVWLALRGSGLHVAGTSTQQLPG</sequence>
<dbReference type="EMBL" id="JXDG01000040">
    <property type="protein sequence ID" value="KIH83083.1"/>
    <property type="molecule type" value="Genomic_DNA"/>
</dbReference>
<reference evidence="2 3" key="1">
    <citation type="submission" date="2015-01" db="EMBL/GenBank/DDBJ databases">
        <title>Complete genome of Pseudomonas batumici UCM B-321 producer of the batumin antibiotic with strong antistaphilococcal and potential anticancer activity.</title>
        <authorList>
            <person name="Klochko V.V."/>
            <person name="Zelena L.B."/>
            <person name="Elena K.A."/>
            <person name="Reva O.N."/>
        </authorList>
    </citation>
    <scope>NUCLEOTIDE SEQUENCE [LARGE SCALE GENOMIC DNA]</scope>
    <source>
        <strain evidence="2 3">UCM B-321</strain>
    </source>
</reference>
<proteinExistence type="predicted"/>
<dbReference type="PATRIC" id="fig|226910.6.peg.3022"/>
<dbReference type="Proteomes" id="UP000031535">
    <property type="component" value="Unassembled WGS sequence"/>
</dbReference>
<dbReference type="SUPFAM" id="SSF103473">
    <property type="entry name" value="MFS general substrate transporter"/>
    <property type="match status" value="1"/>
</dbReference>
<accession>A0A0C2EWI3</accession>
<keyword evidence="3" id="KW-1185">Reference proteome</keyword>
<feature type="transmembrane region" description="Helical" evidence="1">
    <location>
        <begin position="168"/>
        <end position="191"/>
    </location>
</feature>
<feature type="transmembrane region" description="Helical" evidence="1">
    <location>
        <begin position="113"/>
        <end position="130"/>
    </location>
</feature>
<feature type="transmembrane region" description="Helical" evidence="1">
    <location>
        <begin position="85"/>
        <end position="107"/>
    </location>
</feature>
<feature type="transmembrane region" description="Helical" evidence="1">
    <location>
        <begin position="20"/>
        <end position="47"/>
    </location>
</feature>
<dbReference type="STRING" id="226910.UCMB321_3033"/>
<keyword evidence="1" id="KW-0812">Transmembrane</keyword>
<dbReference type="Gene3D" id="1.20.1250.20">
    <property type="entry name" value="MFS general substrate transporter like domains"/>
    <property type="match status" value="1"/>
</dbReference>
<keyword evidence="1" id="KW-0472">Membrane</keyword>
<dbReference type="InterPro" id="IPR036259">
    <property type="entry name" value="MFS_trans_sf"/>
</dbReference>
<evidence type="ECO:0000256" key="1">
    <source>
        <dbReference type="SAM" id="Phobius"/>
    </source>
</evidence>
<gene>
    <name evidence="2" type="ORF">UCMB321_3033</name>
</gene>
<protein>
    <submittedName>
        <fullName evidence="2">Permeases of the major facilitator superfamily</fullName>
    </submittedName>
</protein>
<feature type="transmembrane region" description="Helical" evidence="1">
    <location>
        <begin position="272"/>
        <end position="289"/>
    </location>
</feature>
<dbReference type="AlphaFoldDB" id="A0A0C2EWI3"/>
<name>A0A0C2EWI3_9PSED</name>
<feature type="transmembrane region" description="Helical" evidence="1">
    <location>
        <begin position="328"/>
        <end position="352"/>
    </location>
</feature>
<dbReference type="RefSeq" id="WP_052451241.1">
    <property type="nucleotide sequence ID" value="NZ_JXDG01000040.1"/>
</dbReference>
<keyword evidence="1" id="KW-1133">Transmembrane helix</keyword>